<organism evidence="2 3">
    <name type="scientific">Aeoliella straminimaris</name>
    <dbReference type="NCBI Taxonomy" id="2954799"/>
    <lineage>
        <taxon>Bacteria</taxon>
        <taxon>Pseudomonadati</taxon>
        <taxon>Planctomycetota</taxon>
        <taxon>Planctomycetia</taxon>
        <taxon>Pirellulales</taxon>
        <taxon>Lacipirellulaceae</taxon>
        <taxon>Aeoliella</taxon>
    </lineage>
</organism>
<gene>
    <name evidence="2" type="ORF">NG895_13505</name>
</gene>
<evidence type="ECO:0000313" key="3">
    <source>
        <dbReference type="Proteomes" id="UP001155241"/>
    </source>
</evidence>
<comment type="caution">
    <text evidence="2">The sequence shown here is derived from an EMBL/GenBank/DDBJ whole genome shotgun (WGS) entry which is preliminary data.</text>
</comment>
<reference evidence="2" key="1">
    <citation type="submission" date="2022-06" db="EMBL/GenBank/DDBJ databases">
        <title>Aeoliella straminimaris, a novel planctomycete from sediments.</title>
        <authorList>
            <person name="Vitorino I.R."/>
            <person name="Lage O.M."/>
        </authorList>
    </citation>
    <scope>NUCLEOTIDE SEQUENCE</scope>
    <source>
        <strain evidence="2">ICT_H6.2</strain>
    </source>
</reference>
<feature type="signal peptide" evidence="1">
    <location>
        <begin position="1"/>
        <end position="26"/>
    </location>
</feature>
<dbReference type="Pfam" id="PF07643">
    <property type="entry name" value="DUF1598"/>
    <property type="match status" value="1"/>
</dbReference>
<evidence type="ECO:0000256" key="1">
    <source>
        <dbReference type="SAM" id="SignalP"/>
    </source>
</evidence>
<dbReference type="AlphaFoldDB" id="A0A9X2JGC3"/>
<keyword evidence="3" id="KW-1185">Reference proteome</keyword>
<proteinExistence type="predicted"/>
<dbReference type="Proteomes" id="UP001155241">
    <property type="component" value="Unassembled WGS sequence"/>
</dbReference>
<dbReference type="InterPro" id="IPR011487">
    <property type="entry name" value="DUF1598"/>
</dbReference>
<dbReference type="EMBL" id="JAMXLR010000043">
    <property type="protein sequence ID" value="MCO6044920.1"/>
    <property type="molecule type" value="Genomic_DNA"/>
</dbReference>
<accession>A0A9X2JGC3</accession>
<sequence length="534" mass="58727">MSTTRATAQLLSLIFLAVVLQPFASAQPNAFIPGINGPGGGGALFPPLGGQQGGQGFGQTGQQNQGNAFGGAQNADFDSLMDLIISTVASDSWVENGGPEAEIRPFPNGVWVDAAGLLQEYESQGKIELTSLRAPAVPSEVASENPREPAKLRCVSLPRLEAAIYFNMRDSKPLDESMLALAGLRRVEYVFVYPELGDVVLAGPAGDWRLDSQHRLVSTEDGTPVVRLDDLLTLLRRERSNDHKAFGCSITPRQDNLASTQEFLQQSATKPLKPGRRAREKWLEELRSTMGRQDIEVFGLDPGTHAAHVLVKADHHMKRIGIGLEDGTPGVESYLDTIVREKQGEQPLNVLRWWFSANYKGVARNSDGSAYELSGQGVEVLSENEMLTKRGERIHTGQADDATQQFAHQFTNEFGELAKKYPVYGELRNLFDLAIVAAMLDSQDLYATAGWQPLLFLDADHLPLPKYFAPREVDTILNHRLVDKTKVLAAVSGGVWVDSQGVLAQHVEPSEKLDYHRNQAPPELTAGQWWWDLE</sequence>
<keyword evidence="1" id="KW-0732">Signal</keyword>
<evidence type="ECO:0000313" key="2">
    <source>
        <dbReference type="EMBL" id="MCO6044920.1"/>
    </source>
</evidence>
<protein>
    <submittedName>
        <fullName evidence="2">DUF1598 domain-containing protein</fullName>
    </submittedName>
</protein>
<feature type="chain" id="PRO_5040779701" evidence="1">
    <location>
        <begin position="27"/>
        <end position="534"/>
    </location>
</feature>
<name>A0A9X2JGC3_9BACT</name>
<dbReference type="RefSeq" id="WP_252853031.1">
    <property type="nucleotide sequence ID" value="NZ_JAMXLR010000043.1"/>
</dbReference>